<sequence>LQRMLSSGTTSPSGRISRKLSSTKIAKQLAGLSVSEECGYCDFGDSARAENRFVFECAWEVVNKVGGIYTVLRTKAPSSTDELGDQYCMLGPYNEERAKMEMEVLEPDNAPMRYALEKMREIGFQLTYGRWLIDGYPKVVLFDIGSAAWKLDQWKTELWEATHVGIPWHDRESNDCMILGFMVAIFLQKFEERAKAEREAFVVAHFHEWQAGVGLIMSRAWKTNISLVFTTHATLLGRHLCAAGADLYNHIAFFDCDREAGEKQIYHRYCIERAAANLSHIFTTVSDITGLECEHLLKRKPDILTPNGLNVVKFAALHEFQNMHALAKEKIHDFIRGHFYGHMDFDLDKTLYMFTAGRYEFTNKGGDFFIESLARLNHKLQESPDPRMKETTVIAFLIYPANAHSFNVESLKGQAVSKQLKETIGKIKENVANRMYDSCVRGKIPDMEEVLLPSEQVQLKRCILSAKRNTLPPICTHNMVDPDNDHVLGALRRVRLFNDHHDRVKVIFHPEFLSSVSPLIGLDYEDFVRGCHLGVFPSYYEPWGYTPAECAVMGVPSVTTNLSGFGCFINQNVEDPASYGSYVIDRRFKASNESIDDLAETLYKFTSLSRRQRIIVRNRTERLSELLDWKTLSVFYREARRMALKKTHPDLEVKISESLTRLPRPKSAPTTPLSSRPTSPHGSDESDTEGQEEAENKAWFS</sequence>
<gene>
    <name evidence="11" type="ORF">PFISCL1PPCAC_24144</name>
</gene>
<evidence type="ECO:0000256" key="8">
    <source>
        <dbReference type="ARBA" id="ARBA00073454"/>
    </source>
</evidence>
<organism evidence="11 12">
    <name type="scientific">Pristionchus fissidentatus</name>
    <dbReference type="NCBI Taxonomy" id="1538716"/>
    <lineage>
        <taxon>Eukaryota</taxon>
        <taxon>Metazoa</taxon>
        <taxon>Ecdysozoa</taxon>
        <taxon>Nematoda</taxon>
        <taxon>Chromadorea</taxon>
        <taxon>Rhabditida</taxon>
        <taxon>Rhabditina</taxon>
        <taxon>Diplogasteromorpha</taxon>
        <taxon>Diplogasteroidea</taxon>
        <taxon>Neodiplogasteridae</taxon>
        <taxon>Pristionchus</taxon>
    </lineage>
</organism>
<evidence type="ECO:0000256" key="9">
    <source>
        <dbReference type="RuleBase" id="RU363104"/>
    </source>
</evidence>
<evidence type="ECO:0000256" key="2">
    <source>
        <dbReference type="ARBA" id="ARBA00010686"/>
    </source>
</evidence>
<dbReference type="GO" id="GO:0004373">
    <property type="term" value="F:alpha-1,4-glucan glucosyltransferase (UDP-glucose donor) activity"/>
    <property type="evidence" value="ECO:0007669"/>
    <property type="project" value="UniProtKB-EC"/>
</dbReference>
<evidence type="ECO:0000256" key="1">
    <source>
        <dbReference type="ARBA" id="ARBA00004964"/>
    </source>
</evidence>
<evidence type="ECO:0000256" key="10">
    <source>
        <dbReference type="SAM" id="MobiDB-lite"/>
    </source>
</evidence>
<reference evidence="11" key="1">
    <citation type="submission" date="2023-10" db="EMBL/GenBank/DDBJ databases">
        <title>Genome assembly of Pristionchus species.</title>
        <authorList>
            <person name="Yoshida K."/>
            <person name="Sommer R.J."/>
        </authorList>
    </citation>
    <scope>NUCLEOTIDE SEQUENCE</scope>
    <source>
        <strain evidence="11">RS5133</strain>
    </source>
</reference>
<dbReference type="Pfam" id="PF05693">
    <property type="entry name" value="Glycogen_syn"/>
    <property type="match status" value="1"/>
</dbReference>
<name>A0AAV5WSX9_9BILA</name>
<dbReference type="Proteomes" id="UP001432322">
    <property type="component" value="Unassembled WGS sequence"/>
</dbReference>
<feature type="region of interest" description="Disordered" evidence="10">
    <location>
        <begin position="655"/>
        <end position="701"/>
    </location>
</feature>
<dbReference type="GO" id="GO:0005737">
    <property type="term" value="C:cytoplasm"/>
    <property type="evidence" value="ECO:0007669"/>
    <property type="project" value="TreeGrafter"/>
</dbReference>
<keyword evidence="12" id="KW-1185">Reference proteome</keyword>
<evidence type="ECO:0000256" key="6">
    <source>
        <dbReference type="ARBA" id="ARBA00023056"/>
    </source>
</evidence>
<feature type="compositionally biased region" description="Low complexity" evidence="10">
    <location>
        <begin position="667"/>
        <end position="680"/>
    </location>
</feature>
<dbReference type="FunFam" id="3.40.50.2000:FF:000247">
    <property type="entry name" value="Glycogen [starch] synthase"/>
    <property type="match status" value="1"/>
</dbReference>
<dbReference type="Gene3D" id="3.40.50.2000">
    <property type="entry name" value="Glycogen Phosphorylase B"/>
    <property type="match status" value="2"/>
</dbReference>
<accession>A0AAV5WSX9</accession>
<comment type="similarity">
    <text evidence="2 9">Belongs to the glycosyltransferase 3 family.</text>
</comment>
<evidence type="ECO:0000313" key="11">
    <source>
        <dbReference type="EMBL" id="GMT32847.1"/>
    </source>
</evidence>
<dbReference type="EMBL" id="BTSY01000006">
    <property type="protein sequence ID" value="GMT32847.1"/>
    <property type="molecule type" value="Genomic_DNA"/>
</dbReference>
<dbReference type="FunFam" id="3.40.50.2000:FF:000014">
    <property type="entry name" value="Glycogen [starch] synthase"/>
    <property type="match status" value="1"/>
</dbReference>
<feature type="non-terminal residue" evidence="11">
    <location>
        <position position="1"/>
    </location>
</feature>
<dbReference type="AlphaFoldDB" id="A0AAV5WSX9"/>
<comment type="catalytic activity">
    <reaction evidence="7">
        <text>[(1-&gt;4)-alpha-D-glucosyl](n) + UDP-alpha-D-glucose = [(1-&gt;4)-alpha-D-glucosyl](n+1) + UDP + H(+)</text>
        <dbReference type="Rhea" id="RHEA:18549"/>
        <dbReference type="Rhea" id="RHEA-COMP:9584"/>
        <dbReference type="Rhea" id="RHEA-COMP:9587"/>
        <dbReference type="ChEBI" id="CHEBI:15378"/>
        <dbReference type="ChEBI" id="CHEBI:15444"/>
        <dbReference type="ChEBI" id="CHEBI:58223"/>
        <dbReference type="ChEBI" id="CHEBI:58885"/>
        <dbReference type="EC" id="2.4.1.11"/>
    </reaction>
    <physiologicalReaction direction="left-to-right" evidence="7">
        <dbReference type="Rhea" id="RHEA:18550"/>
    </physiologicalReaction>
</comment>
<evidence type="ECO:0000256" key="3">
    <source>
        <dbReference type="ARBA" id="ARBA00012558"/>
    </source>
</evidence>
<dbReference type="InterPro" id="IPR008631">
    <property type="entry name" value="Glycogen_synth"/>
</dbReference>
<evidence type="ECO:0000313" key="12">
    <source>
        <dbReference type="Proteomes" id="UP001432322"/>
    </source>
</evidence>
<evidence type="ECO:0000256" key="5">
    <source>
        <dbReference type="ARBA" id="ARBA00022679"/>
    </source>
</evidence>
<protein>
    <recommendedName>
        <fullName evidence="8 9">Glycogen [starch] synthase</fullName>
        <ecNumber evidence="3 9">2.4.1.11</ecNumber>
    </recommendedName>
</protein>
<dbReference type="SUPFAM" id="SSF53756">
    <property type="entry name" value="UDP-Glycosyltransferase/glycogen phosphorylase"/>
    <property type="match status" value="2"/>
</dbReference>
<dbReference type="PANTHER" id="PTHR10176:SF3">
    <property type="entry name" value="GLYCOGEN [STARCH] SYNTHASE"/>
    <property type="match status" value="1"/>
</dbReference>
<dbReference type="EC" id="2.4.1.11" evidence="3 9"/>
<keyword evidence="4 9" id="KW-0328">Glycosyltransferase</keyword>
<keyword evidence="5 9" id="KW-0808">Transferase</keyword>
<comment type="caution">
    <text evidence="11">The sequence shown here is derived from an EMBL/GenBank/DDBJ whole genome shotgun (WGS) entry which is preliminary data.</text>
</comment>
<comment type="pathway">
    <text evidence="1 9">Glycan biosynthesis; glycogen biosynthesis.</text>
</comment>
<comment type="function">
    <text evidence="9">Transfers the glycosyl residue from UDP-Glc to the non-reducing end of alpha-1,4-glucan.</text>
</comment>
<proteinExistence type="inferred from homology"/>
<keyword evidence="6 9" id="KW-0320">Glycogen biosynthesis</keyword>
<evidence type="ECO:0000256" key="4">
    <source>
        <dbReference type="ARBA" id="ARBA00022676"/>
    </source>
</evidence>
<dbReference type="GO" id="GO:0005978">
    <property type="term" value="P:glycogen biosynthetic process"/>
    <property type="evidence" value="ECO:0007669"/>
    <property type="project" value="UniProtKB-KW"/>
</dbReference>
<evidence type="ECO:0000256" key="7">
    <source>
        <dbReference type="ARBA" id="ARBA00047345"/>
    </source>
</evidence>
<dbReference type="PANTHER" id="PTHR10176">
    <property type="entry name" value="GLYCOGEN SYNTHASE"/>
    <property type="match status" value="1"/>
</dbReference>